<sequence length="739" mass="84862">MTATPRDADLVKRRVWELRDHAESRTGTPFFPDAYAPGVPIAIDFGSSALRVGMTSQKGPQINIPMLISKYRDRKSGKSMTFVGDDVFLDPSIKAQARSPFDGAFVTNWEYVEQILDYSFKHIGVSSSGRVDNPIVLTERPGASLLQRKGYYELLYETYGVNKVALGIDSLFSYHQNNGHTGIVIGTGHESTHVIPVVSGKALMPEAKRLNWGGHQASNYMSNLLSLKYPYFPSKITNYQVDNIVKDFCYVSKNYNQELKSVLTLDVLEEIDITLEAPFTEVEKQQKTEEELARQAEKRKESGRRLQEQAQQKRLEKLIQKEQEFEYYTKLKERLSSLNKKQQQSTIKEEGFEDEADLNKYVSGLEKALKRARKQDVGDDDASDEVPSFPLVDIPDEDLDEEQLKEKRKQRLMKANYDARQRAKKEKEEEEKRLAEEAQQDEEWRSRDLNGWIHDRREKLKAIVQKRKDRQKLKEQLSDRKSVAAQMRMKSIASLASDEKSGSKRKRNNASIDNDPNDTFGANDDDWAIYRDIASVDDEELIEEEEQQLLKLEKELLDHDPNFTVEDTMEAQYDWRKSILHLFLRGPRPYNSEDSHEQHQVHINVERIRVPEVLFQPSIAGIDQASIVEVGQNLLLHRLPGSGFSGDSYDALQDIFVTGGQALFQNFEERLYSEYRQFLPDEAPLKVRLASDPLLDAWKGMAKWAQSDASKNQYLTKAEYDEMGPDYIKEHGLGNINVV</sequence>
<dbReference type="SMART" id="SM00268">
    <property type="entry name" value="ACTIN"/>
    <property type="match status" value="1"/>
</dbReference>
<dbReference type="SUPFAM" id="SSF53067">
    <property type="entry name" value="Actin-like ATPase domain"/>
    <property type="match status" value="2"/>
</dbReference>
<protein>
    <submittedName>
        <fullName evidence="4">CYFA0S31e00804g1_1</fullName>
    </submittedName>
</protein>
<feature type="region of interest" description="Disordered" evidence="3">
    <location>
        <begin position="465"/>
        <end position="524"/>
    </location>
</feature>
<proteinExistence type="inferred from homology"/>
<dbReference type="FunFam" id="3.30.420.40:FF:000058">
    <property type="entry name" value="Putative actin-related protein 5"/>
    <property type="match status" value="1"/>
</dbReference>
<dbReference type="InterPro" id="IPR043129">
    <property type="entry name" value="ATPase_NBD"/>
</dbReference>
<feature type="compositionally biased region" description="Acidic residues" evidence="3">
    <location>
        <begin position="394"/>
        <end position="403"/>
    </location>
</feature>
<dbReference type="PhylomeDB" id="A0A061BBP3"/>
<feature type="compositionally biased region" description="Basic and acidic residues" evidence="3">
    <location>
        <begin position="472"/>
        <end position="482"/>
    </location>
</feature>
<feature type="coiled-coil region" evidence="2">
    <location>
        <begin position="279"/>
        <end position="313"/>
    </location>
</feature>
<evidence type="ECO:0000256" key="1">
    <source>
        <dbReference type="RuleBase" id="RU000487"/>
    </source>
</evidence>
<gene>
    <name evidence="4" type="ORF">CYFA0S_31e00804g</name>
</gene>
<dbReference type="VEuPathDB" id="FungiDB:BON22_4402"/>
<name>A0A061BBP3_CYBFA</name>
<comment type="similarity">
    <text evidence="1">Belongs to the actin family.</text>
</comment>
<evidence type="ECO:0000256" key="2">
    <source>
        <dbReference type="SAM" id="Coils"/>
    </source>
</evidence>
<evidence type="ECO:0000313" key="4">
    <source>
        <dbReference type="EMBL" id="CDR47361.1"/>
    </source>
</evidence>
<evidence type="ECO:0000256" key="3">
    <source>
        <dbReference type="SAM" id="MobiDB-lite"/>
    </source>
</evidence>
<dbReference type="EMBL" id="LK052916">
    <property type="protein sequence ID" value="CDR47361.1"/>
    <property type="molecule type" value="Genomic_DNA"/>
</dbReference>
<reference evidence="4" key="1">
    <citation type="journal article" date="2014" name="Genome Announc.">
        <title>Genome sequence of the yeast Cyberlindnera fabianii (Hansenula fabianii).</title>
        <authorList>
            <person name="Freel K.C."/>
            <person name="Sarilar V."/>
            <person name="Neuveglise C."/>
            <person name="Devillers H."/>
            <person name="Friedrich A."/>
            <person name="Schacherer J."/>
        </authorList>
    </citation>
    <scope>NUCLEOTIDE SEQUENCE</scope>
    <source>
        <strain evidence="4">YJS4271</strain>
    </source>
</reference>
<feature type="region of interest" description="Disordered" evidence="3">
    <location>
        <begin position="372"/>
        <end position="449"/>
    </location>
</feature>
<dbReference type="PANTHER" id="PTHR11937">
    <property type="entry name" value="ACTIN"/>
    <property type="match status" value="1"/>
</dbReference>
<feature type="compositionally biased region" description="Basic and acidic residues" evidence="3">
    <location>
        <begin position="417"/>
        <end position="449"/>
    </location>
</feature>
<accession>A0A061BBP3</accession>
<dbReference type="AlphaFoldDB" id="A0A061BBP3"/>
<dbReference type="OrthoDB" id="7340501at2759"/>
<dbReference type="Gene3D" id="3.90.640.10">
    <property type="entry name" value="Actin, Chain A, domain 4"/>
    <property type="match status" value="2"/>
</dbReference>
<organism evidence="4">
    <name type="scientific">Cyberlindnera fabianii</name>
    <name type="common">Yeast</name>
    <name type="synonym">Hansenula fabianii</name>
    <dbReference type="NCBI Taxonomy" id="36022"/>
    <lineage>
        <taxon>Eukaryota</taxon>
        <taxon>Fungi</taxon>
        <taxon>Dikarya</taxon>
        <taxon>Ascomycota</taxon>
        <taxon>Saccharomycotina</taxon>
        <taxon>Saccharomycetes</taxon>
        <taxon>Phaffomycetales</taxon>
        <taxon>Phaffomycetaceae</taxon>
        <taxon>Cyberlindnera</taxon>
    </lineage>
</organism>
<dbReference type="CDD" id="cd10211">
    <property type="entry name" value="ASKHA_NBD_Arp5"/>
    <property type="match status" value="1"/>
</dbReference>
<keyword evidence="2" id="KW-0175">Coiled coil</keyword>
<dbReference type="InterPro" id="IPR004000">
    <property type="entry name" value="Actin"/>
</dbReference>
<dbReference type="Gene3D" id="3.30.420.40">
    <property type="match status" value="4"/>
</dbReference>
<dbReference type="Pfam" id="PF00022">
    <property type="entry name" value="Actin"/>
    <property type="match status" value="2"/>
</dbReference>